<protein>
    <recommendedName>
        <fullName evidence="1">N-acetyltransferase domain-containing protein</fullName>
    </recommendedName>
</protein>
<reference evidence="2 3" key="1">
    <citation type="submission" date="2016-11" db="EMBL/GenBank/DDBJ databases">
        <authorList>
            <person name="Jaros S."/>
            <person name="Januszkiewicz K."/>
            <person name="Wedrychowicz H."/>
        </authorList>
    </citation>
    <scope>NUCLEOTIDE SEQUENCE [LARGE SCALE GENOMIC DNA]</scope>
    <source>
        <strain evidence="2 3">DSM 24787</strain>
    </source>
</reference>
<evidence type="ECO:0000259" key="1">
    <source>
        <dbReference type="PROSITE" id="PS51729"/>
    </source>
</evidence>
<proteinExistence type="predicted"/>
<dbReference type="Gene3D" id="3.40.630.30">
    <property type="match status" value="1"/>
</dbReference>
<organism evidence="2 3">
    <name type="scientific">Chitinophaga niabensis</name>
    <dbReference type="NCBI Taxonomy" id="536979"/>
    <lineage>
        <taxon>Bacteria</taxon>
        <taxon>Pseudomonadati</taxon>
        <taxon>Bacteroidota</taxon>
        <taxon>Chitinophagia</taxon>
        <taxon>Chitinophagales</taxon>
        <taxon>Chitinophagaceae</taxon>
        <taxon>Chitinophaga</taxon>
    </lineage>
</organism>
<dbReference type="Proteomes" id="UP000185003">
    <property type="component" value="Unassembled WGS sequence"/>
</dbReference>
<name>A0A1N6DFT8_9BACT</name>
<dbReference type="Pfam" id="PF14542">
    <property type="entry name" value="Acetyltransf_CG"/>
    <property type="match status" value="1"/>
</dbReference>
<dbReference type="PROSITE" id="PS51729">
    <property type="entry name" value="GNAT_YJDJ"/>
    <property type="match status" value="1"/>
</dbReference>
<dbReference type="PANTHER" id="PTHR31435">
    <property type="entry name" value="PROTEIN NATD1"/>
    <property type="match status" value="1"/>
</dbReference>
<dbReference type="EMBL" id="FSRA01000001">
    <property type="protein sequence ID" value="SIN69567.1"/>
    <property type="molecule type" value="Genomic_DNA"/>
</dbReference>
<dbReference type="InterPro" id="IPR031165">
    <property type="entry name" value="GNAT_YJDJ"/>
</dbReference>
<accession>A0A1N6DFT8</accession>
<dbReference type="InterPro" id="IPR016181">
    <property type="entry name" value="Acyl_CoA_acyltransferase"/>
</dbReference>
<dbReference type="PANTHER" id="PTHR31435:SF10">
    <property type="entry name" value="BSR4717 PROTEIN"/>
    <property type="match status" value="1"/>
</dbReference>
<dbReference type="RefSeq" id="WP_074237879.1">
    <property type="nucleotide sequence ID" value="NZ_FSRA01000001.1"/>
</dbReference>
<evidence type="ECO:0000313" key="2">
    <source>
        <dbReference type="EMBL" id="SIN69567.1"/>
    </source>
</evidence>
<dbReference type="OrthoDB" id="1120671at2"/>
<dbReference type="SUPFAM" id="SSF55729">
    <property type="entry name" value="Acyl-CoA N-acyltransferases (Nat)"/>
    <property type="match status" value="1"/>
</dbReference>
<evidence type="ECO:0000313" key="3">
    <source>
        <dbReference type="Proteomes" id="UP000185003"/>
    </source>
</evidence>
<sequence length="102" mass="11665">MKDEYIALPLVNNTEAHRFEMEVDGYKAIIVYRQTPERITLLHTEVPPELEGKGVATAIIEKTLAYIETNHLSLVPLCPLVVAYIKRHPEWKRIVDPSVTNL</sequence>
<dbReference type="InterPro" id="IPR045057">
    <property type="entry name" value="Gcn5-rel_NAT"/>
</dbReference>
<gene>
    <name evidence="2" type="ORF">SAMN04488055_0698</name>
</gene>
<feature type="domain" description="N-acetyltransferase" evidence="1">
    <location>
        <begin position="11"/>
        <end position="96"/>
    </location>
</feature>
<dbReference type="STRING" id="536979.SAMN04488055_0698"/>
<keyword evidence="3" id="KW-1185">Reference proteome</keyword>
<dbReference type="AlphaFoldDB" id="A0A1N6DFT8"/>